<dbReference type="GO" id="GO:0005634">
    <property type="term" value="C:nucleus"/>
    <property type="evidence" value="ECO:0007669"/>
    <property type="project" value="UniProtKB-SubCell"/>
</dbReference>
<evidence type="ECO:0000256" key="3">
    <source>
        <dbReference type="ARBA" id="ARBA00023163"/>
    </source>
</evidence>
<sequence length="428" mass="47138">MPHGTAHVHSAGSSQIGGPVAFREGQYAGRTLRAELEELQKADLGRRYARKDRRPLDPPPVVQFRLFEVLDAGTPRQREREFDCHDDLNSFGFVCHVDLYPVPDEDDIREFYSGAGLPFPSHAEPAIPPMTMTSALHQPAHSLRPPSSTFATPPLIPYARHHQLSCSREGPLPPQYSPYPPAPLHAPPCPAAFPPLTYHLHAVPQSSPYAGAPAYSPRSPPPHALSPVPVADPDMIAYLGDFAIREHTKCTGALIGATFVQPAGVEYKGRRLLIFVFADLAVKLEGSFVLRYRVSNLFSKANGPADVPMLAECFGGPFRVYSTREFPGLHASTDLTKHISFYGVRLNLRENVRKRRRKCEIQAEWSGDAATETEAGRRSAASENYSPAASESTSAGTGTRAGRSHQRQSKRRFYNYSSGEEDDVDMRG</sequence>
<dbReference type="PROSITE" id="PS51821">
    <property type="entry name" value="VELVET"/>
    <property type="match status" value="1"/>
</dbReference>
<reference evidence="7 8" key="1">
    <citation type="journal article" date="2012" name="Science">
        <title>The Paleozoic origin of enzymatic lignin decomposition reconstructed from 31 fungal genomes.</title>
        <authorList>
            <person name="Floudas D."/>
            <person name="Binder M."/>
            <person name="Riley R."/>
            <person name="Barry K."/>
            <person name="Blanchette R.A."/>
            <person name="Henrissat B."/>
            <person name="Martinez A.T."/>
            <person name="Otillar R."/>
            <person name="Spatafora J.W."/>
            <person name="Yadav J.S."/>
            <person name="Aerts A."/>
            <person name="Benoit I."/>
            <person name="Boyd A."/>
            <person name="Carlson A."/>
            <person name="Copeland A."/>
            <person name="Coutinho P.M."/>
            <person name="de Vries R.P."/>
            <person name="Ferreira P."/>
            <person name="Findley K."/>
            <person name="Foster B."/>
            <person name="Gaskell J."/>
            <person name="Glotzer D."/>
            <person name="Gorecki P."/>
            <person name="Heitman J."/>
            <person name="Hesse C."/>
            <person name="Hori C."/>
            <person name="Igarashi K."/>
            <person name="Jurgens J.A."/>
            <person name="Kallen N."/>
            <person name="Kersten P."/>
            <person name="Kohler A."/>
            <person name="Kuees U."/>
            <person name="Kumar T.K.A."/>
            <person name="Kuo A."/>
            <person name="LaButti K."/>
            <person name="Larrondo L.F."/>
            <person name="Lindquist E."/>
            <person name="Ling A."/>
            <person name="Lombard V."/>
            <person name="Lucas S."/>
            <person name="Lundell T."/>
            <person name="Martin R."/>
            <person name="McLaughlin D.J."/>
            <person name="Morgenstern I."/>
            <person name="Morin E."/>
            <person name="Murat C."/>
            <person name="Nagy L.G."/>
            <person name="Nolan M."/>
            <person name="Ohm R.A."/>
            <person name="Patyshakuliyeva A."/>
            <person name="Rokas A."/>
            <person name="Ruiz-Duenas F.J."/>
            <person name="Sabat G."/>
            <person name="Salamov A."/>
            <person name="Samejima M."/>
            <person name="Schmutz J."/>
            <person name="Slot J.C."/>
            <person name="St John F."/>
            <person name="Stenlid J."/>
            <person name="Sun H."/>
            <person name="Sun S."/>
            <person name="Syed K."/>
            <person name="Tsang A."/>
            <person name="Wiebenga A."/>
            <person name="Young D."/>
            <person name="Pisabarro A."/>
            <person name="Eastwood D.C."/>
            <person name="Martin F."/>
            <person name="Cullen D."/>
            <person name="Grigoriev I.V."/>
            <person name="Hibbett D.S."/>
        </authorList>
    </citation>
    <scope>NUCLEOTIDE SEQUENCE [LARGE SCALE GENOMIC DNA]</scope>
    <source>
        <strain evidence="7 8">MD-104</strain>
    </source>
</reference>
<dbReference type="InterPro" id="IPR038491">
    <property type="entry name" value="Velvet_dom_sf"/>
</dbReference>
<feature type="compositionally biased region" description="Basic residues" evidence="5">
    <location>
        <begin position="402"/>
        <end position="413"/>
    </location>
</feature>
<dbReference type="InterPro" id="IPR021740">
    <property type="entry name" value="Velvet"/>
</dbReference>
<keyword evidence="8" id="KW-1185">Reference proteome</keyword>
<evidence type="ECO:0000313" key="8">
    <source>
        <dbReference type="Proteomes" id="UP000218811"/>
    </source>
</evidence>
<protein>
    <recommendedName>
        <fullName evidence="6">Velvet domain-containing protein</fullName>
    </recommendedName>
</protein>
<dbReference type="Pfam" id="PF11754">
    <property type="entry name" value="Velvet"/>
    <property type="match status" value="1"/>
</dbReference>
<gene>
    <name evidence="7" type="ORF">WOLCODRAFT_109785</name>
</gene>
<organism evidence="7 8">
    <name type="scientific">Wolfiporia cocos (strain MD-104)</name>
    <name type="common">Brown rot fungus</name>
    <dbReference type="NCBI Taxonomy" id="742152"/>
    <lineage>
        <taxon>Eukaryota</taxon>
        <taxon>Fungi</taxon>
        <taxon>Dikarya</taxon>
        <taxon>Basidiomycota</taxon>
        <taxon>Agaricomycotina</taxon>
        <taxon>Agaricomycetes</taxon>
        <taxon>Polyporales</taxon>
        <taxon>Phaeolaceae</taxon>
        <taxon>Wolfiporia</taxon>
    </lineage>
</organism>
<dbReference type="AlphaFoldDB" id="A0A2H3J557"/>
<evidence type="ECO:0000313" key="7">
    <source>
        <dbReference type="EMBL" id="PCH37382.1"/>
    </source>
</evidence>
<proteinExistence type="predicted"/>
<comment type="subcellular location">
    <subcellularLocation>
        <location evidence="1">Nucleus</location>
    </subcellularLocation>
</comment>
<feature type="region of interest" description="Disordered" evidence="5">
    <location>
        <begin position="370"/>
        <end position="428"/>
    </location>
</feature>
<accession>A0A2H3J557</accession>
<dbReference type="Proteomes" id="UP000218811">
    <property type="component" value="Unassembled WGS sequence"/>
</dbReference>
<dbReference type="InterPro" id="IPR037525">
    <property type="entry name" value="Velvet_dom"/>
</dbReference>
<evidence type="ECO:0000256" key="2">
    <source>
        <dbReference type="ARBA" id="ARBA00023015"/>
    </source>
</evidence>
<dbReference type="EMBL" id="KB467931">
    <property type="protein sequence ID" value="PCH37382.1"/>
    <property type="molecule type" value="Genomic_DNA"/>
</dbReference>
<feature type="compositionally biased region" description="Polar residues" evidence="5">
    <location>
        <begin position="381"/>
        <end position="397"/>
    </location>
</feature>
<keyword evidence="2" id="KW-0805">Transcription regulation</keyword>
<dbReference type="STRING" id="742152.A0A2H3J557"/>
<dbReference type="Gene3D" id="2.60.40.3960">
    <property type="entry name" value="Velvet domain"/>
    <property type="match status" value="1"/>
</dbReference>
<evidence type="ECO:0000256" key="1">
    <source>
        <dbReference type="ARBA" id="ARBA00004123"/>
    </source>
</evidence>
<dbReference type="PANTHER" id="PTHR33572:SF3">
    <property type="entry name" value="VELVET COMPLEX SUBUNIT B"/>
    <property type="match status" value="1"/>
</dbReference>
<dbReference type="OrthoDB" id="5599552at2759"/>
<dbReference type="PANTHER" id="PTHR33572">
    <property type="entry name" value="SPORE DEVELOPMENT REGULATOR VOSA"/>
    <property type="match status" value="1"/>
</dbReference>
<evidence type="ECO:0000256" key="4">
    <source>
        <dbReference type="ARBA" id="ARBA00023242"/>
    </source>
</evidence>
<keyword evidence="4" id="KW-0539">Nucleus</keyword>
<feature type="compositionally biased region" description="Acidic residues" evidence="5">
    <location>
        <begin position="419"/>
        <end position="428"/>
    </location>
</feature>
<keyword evidence="3" id="KW-0804">Transcription</keyword>
<evidence type="ECO:0000259" key="6">
    <source>
        <dbReference type="PROSITE" id="PS51821"/>
    </source>
</evidence>
<feature type="region of interest" description="Disordered" evidence="5">
    <location>
        <begin position="1"/>
        <end position="20"/>
    </location>
</feature>
<name>A0A2H3J557_WOLCO</name>
<evidence type="ECO:0000256" key="5">
    <source>
        <dbReference type="SAM" id="MobiDB-lite"/>
    </source>
</evidence>
<feature type="domain" description="Velvet" evidence="6">
    <location>
        <begin position="29"/>
        <end position="349"/>
    </location>
</feature>